<evidence type="ECO:0000256" key="6">
    <source>
        <dbReference type="SAM" id="Phobius"/>
    </source>
</evidence>
<dbReference type="Pfam" id="PF02588">
    <property type="entry name" value="YitT_membrane"/>
    <property type="match status" value="1"/>
</dbReference>
<evidence type="ECO:0000313" key="9">
    <source>
        <dbReference type="Proteomes" id="UP000677918"/>
    </source>
</evidence>
<dbReference type="CDD" id="cd16380">
    <property type="entry name" value="YitT_C"/>
    <property type="match status" value="1"/>
</dbReference>
<feature type="transmembrane region" description="Helical" evidence="6">
    <location>
        <begin position="52"/>
        <end position="72"/>
    </location>
</feature>
<evidence type="ECO:0000256" key="3">
    <source>
        <dbReference type="ARBA" id="ARBA00022692"/>
    </source>
</evidence>
<dbReference type="Gene3D" id="3.30.70.120">
    <property type="match status" value="1"/>
</dbReference>
<comment type="caution">
    <text evidence="8">The sequence shown here is derived from an EMBL/GenBank/DDBJ whole genome shotgun (WGS) entry which is preliminary data.</text>
</comment>
<dbReference type="Pfam" id="PF10035">
    <property type="entry name" value="DUF2179"/>
    <property type="match status" value="1"/>
</dbReference>
<proteinExistence type="predicted"/>
<keyword evidence="5 6" id="KW-0472">Membrane</keyword>
<keyword evidence="3 6" id="KW-0812">Transmembrane</keyword>
<evidence type="ECO:0000259" key="7">
    <source>
        <dbReference type="Pfam" id="PF10035"/>
    </source>
</evidence>
<feature type="transmembrane region" description="Helical" evidence="6">
    <location>
        <begin position="12"/>
        <end position="32"/>
    </location>
</feature>
<dbReference type="GO" id="GO:0005886">
    <property type="term" value="C:plasma membrane"/>
    <property type="evidence" value="ECO:0007669"/>
    <property type="project" value="UniProtKB-SubCell"/>
</dbReference>
<keyword evidence="9" id="KW-1185">Reference proteome</keyword>
<evidence type="ECO:0000256" key="5">
    <source>
        <dbReference type="ARBA" id="ARBA00023136"/>
    </source>
</evidence>
<reference evidence="8" key="1">
    <citation type="submission" date="2021-04" db="EMBL/GenBank/DDBJ databases">
        <title>Draft genome sequence of Xylanibacillus composti strain K13.</title>
        <authorList>
            <person name="Uke A."/>
            <person name="Chhe C."/>
            <person name="Baramee S."/>
            <person name="Kosugi A."/>
        </authorList>
    </citation>
    <scope>NUCLEOTIDE SEQUENCE</scope>
    <source>
        <strain evidence="8">K13</strain>
    </source>
</reference>
<keyword evidence="4 6" id="KW-1133">Transmembrane helix</keyword>
<dbReference type="InterPro" id="IPR003740">
    <property type="entry name" value="YitT"/>
</dbReference>
<evidence type="ECO:0000313" key="8">
    <source>
        <dbReference type="EMBL" id="GIQ67580.1"/>
    </source>
</evidence>
<evidence type="ECO:0000256" key="4">
    <source>
        <dbReference type="ARBA" id="ARBA00022989"/>
    </source>
</evidence>
<dbReference type="Proteomes" id="UP000677918">
    <property type="component" value="Unassembled WGS sequence"/>
</dbReference>
<dbReference type="PANTHER" id="PTHR33545:SF10">
    <property type="entry name" value="UPF0750 MEMBRANE PROTEIN YPJC"/>
    <property type="match status" value="1"/>
</dbReference>
<feature type="transmembrane region" description="Helical" evidence="6">
    <location>
        <begin position="116"/>
        <end position="134"/>
    </location>
</feature>
<feature type="transmembrane region" description="Helical" evidence="6">
    <location>
        <begin position="155"/>
        <end position="175"/>
    </location>
</feature>
<dbReference type="PIRSF" id="PIRSF006483">
    <property type="entry name" value="Membrane_protein_YitT"/>
    <property type="match status" value="1"/>
</dbReference>
<organism evidence="8 9">
    <name type="scientific">Xylanibacillus composti</name>
    <dbReference type="NCBI Taxonomy" id="1572762"/>
    <lineage>
        <taxon>Bacteria</taxon>
        <taxon>Bacillati</taxon>
        <taxon>Bacillota</taxon>
        <taxon>Bacilli</taxon>
        <taxon>Bacillales</taxon>
        <taxon>Paenibacillaceae</taxon>
        <taxon>Xylanibacillus</taxon>
    </lineage>
</organism>
<sequence>MNHPTVVRNLRIWLPMLAGTAIYAFGIHFFLIPNQFMEGGLTGIALLLNYTLDIPPSYTTLILNIPLFYVGWRYFGGRTMLYTVVCTIALSVFLWLMERCIRLGWIVPFQTEHDFFLATLYAGVTIGTGLGLVFRFGGTTGGVDIIARIVNKKRGLSMGQIILMIDVLVIGSSYFYIAGEMILYTLVMVFISSRIIDFIQEGAYAAKAFTIITDHPEEISKKIGQELDRGATLFHAKGSYTKQAKEVVYCVVYRNEVRRMRILVRAIDPRAFMIVHDVQDVMGEGFKPE</sequence>
<dbReference type="InterPro" id="IPR019264">
    <property type="entry name" value="DUF2179"/>
</dbReference>
<accession>A0A8J4M0Z5</accession>
<dbReference type="EMBL" id="BOVK01000006">
    <property type="protein sequence ID" value="GIQ67580.1"/>
    <property type="molecule type" value="Genomic_DNA"/>
</dbReference>
<protein>
    <submittedName>
        <fullName evidence="8">Membrane protein</fullName>
    </submittedName>
</protein>
<comment type="subcellular location">
    <subcellularLocation>
        <location evidence="1">Cell membrane</location>
        <topology evidence="1">Multi-pass membrane protein</topology>
    </subcellularLocation>
</comment>
<name>A0A8J4M0Z5_9BACL</name>
<evidence type="ECO:0000256" key="1">
    <source>
        <dbReference type="ARBA" id="ARBA00004651"/>
    </source>
</evidence>
<keyword evidence="2" id="KW-1003">Cell membrane</keyword>
<dbReference type="InterPro" id="IPR015867">
    <property type="entry name" value="N-reg_PII/ATP_PRibTrfase_C"/>
</dbReference>
<feature type="domain" description="DUF2179" evidence="7">
    <location>
        <begin position="229"/>
        <end position="283"/>
    </location>
</feature>
<feature type="transmembrane region" description="Helical" evidence="6">
    <location>
        <begin position="79"/>
        <end position="96"/>
    </location>
</feature>
<dbReference type="InterPro" id="IPR051461">
    <property type="entry name" value="UPF0750_membrane"/>
</dbReference>
<dbReference type="PANTHER" id="PTHR33545">
    <property type="entry name" value="UPF0750 MEMBRANE PROTEIN YITT-RELATED"/>
    <property type="match status" value="1"/>
</dbReference>
<gene>
    <name evidence="8" type="ORF">XYCOK13_04040</name>
</gene>
<evidence type="ECO:0000256" key="2">
    <source>
        <dbReference type="ARBA" id="ARBA00022475"/>
    </source>
</evidence>
<dbReference type="AlphaFoldDB" id="A0A8J4M0Z5"/>